<gene>
    <name evidence="11" type="ORF">B0T20DRAFT_257175</name>
</gene>
<dbReference type="Pfam" id="PF03198">
    <property type="entry name" value="Glyco_hydro_72"/>
    <property type="match status" value="1"/>
</dbReference>
<evidence type="ECO:0000256" key="10">
    <source>
        <dbReference type="SAM" id="MobiDB-lite"/>
    </source>
</evidence>
<evidence type="ECO:0000256" key="5">
    <source>
        <dbReference type="ARBA" id="ARBA00022729"/>
    </source>
</evidence>
<dbReference type="Gene3D" id="3.20.20.80">
    <property type="entry name" value="Glycosidases"/>
    <property type="match status" value="1"/>
</dbReference>
<evidence type="ECO:0000256" key="9">
    <source>
        <dbReference type="RuleBase" id="RU361209"/>
    </source>
</evidence>
<evidence type="ECO:0000256" key="4">
    <source>
        <dbReference type="ARBA" id="ARBA00022679"/>
    </source>
</evidence>
<feature type="compositionally biased region" description="Acidic residues" evidence="10">
    <location>
        <begin position="455"/>
        <end position="465"/>
    </location>
</feature>
<comment type="function">
    <text evidence="9">Splits internally a 1,3-beta-glucan molecule and transfers the newly generated reducing end (the donor) to the non-reducing end of another 1,3-beta-glucan molecule (the acceptor) forming a 1,3-beta linkage, resulting in the elongation of 1,3-beta-glucan chains in the cell wall.</text>
</comment>
<dbReference type="GO" id="GO:0071970">
    <property type="term" value="P:fungal-type cell wall (1-&gt;3)-beta-D-glucan biosynthetic process"/>
    <property type="evidence" value="ECO:0007669"/>
    <property type="project" value="TreeGrafter"/>
</dbReference>
<dbReference type="EMBL" id="JAUTDP010000008">
    <property type="protein sequence ID" value="KAK3397422.1"/>
    <property type="molecule type" value="Genomic_DNA"/>
</dbReference>
<evidence type="ECO:0000256" key="2">
    <source>
        <dbReference type="ARBA" id="ARBA00007528"/>
    </source>
</evidence>
<reference evidence="11" key="1">
    <citation type="journal article" date="2023" name="Mol. Phylogenet. Evol.">
        <title>Genome-scale phylogeny and comparative genomics of the fungal order Sordariales.</title>
        <authorList>
            <person name="Hensen N."/>
            <person name="Bonometti L."/>
            <person name="Westerberg I."/>
            <person name="Brannstrom I.O."/>
            <person name="Guillou S."/>
            <person name="Cros-Aarteil S."/>
            <person name="Calhoun S."/>
            <person name="Haridas S."/>
            <person name="Kuo A."/>
            <person name="Mondo S."/>
            <person name="Pangilinan J."/>
            <person name="Riley R."/>
            <person name="LaButti K."/>
            <person name="Andreopoulos B."/>
            <person name="Lipzen A."/>
            <person name="Chen C."/>
            <person name="Yan M."/>
            <person name="Daum C."/>
            <person name="Ng V."/>
            <person name="Clum A."/>
            <person name="Steindorff A."/>
            <person name="Ohm R.A."/>
            <person name="Martin F."/>
            <person name="Silar P."/>
            <person name="Natvig D.O."/>
            <person name="Lalanne C."/>
            <person name="Gautier V."/>
            <person name="Ament-Velasquez S.L."/>
            <person name="Kruys A."/>
            <person name="Hutchinson M.I."/>
            <person name="Powell A.J."/>
            <person name="Barry K."/>
            <person name="Miller A.N."/>
            <person name="Grigoriev I.V."/>
            <person name="Debuchy R."/>
            <person name="Gladieux P."/>
            <person name="Hiltunen Thoren M."/>
            <person name="Johannesson H."/>
        </authorList>
    </citation>
    <scope>NUCLEOTIDE SEQUENCE</scope>
    <source>
        <strain evidence="11">FGSC 1904</strain>
    </source>
</reference>
<dbReference type="Proteomes" id="UP001281003">
    <property type="component" value="Unassembled WGS sequence"/>
</dbReference>
<evidence type="ECO:0000256" key="1">
    <source>
        <dbReference type="ARBA" id="ARBA00004609"/>
    </source>
</evidence>
<dbReference type="EC" id="2.4.1.-" evidence="9"/>
<keyword evidence="7" id="KW-0325">Glycoprotein</keyword>
<feature type="chain" id="PRO_5041780692" description="1,3-beta-glucanosyltransferase" evidence="9">
    <location>
        <begin position="18"/>
        <end position="497"/>
    </location>
</feature>
<proteinExistence type="inferred from homology"/>
<keyword evidence="5 9" id="KW-0732">Signal</keyword>
<reference evidence="11" key="2">
    <citation type="submission" date="2023-07" db="EMBL/GenBank/DDBJ databases">
        <authorList>
            <consortium name="Lawrence Berkeley National Laboratory"/>
            <person name="Haridas S."/>
            <person name="Hensen N."/>
            <person name="Bonometti L."/>
            <person name="Westerberg I."/>
            <person name="Brannstrom I.O."/>
            <person name="Guillou S."/>
            <person name="Cros-Aarteil S."/>
            <person name="Calhoun S."/>
            <person name="Kuo A."/>
            <person name="Mondo S."/>
            <person name="Pangilinan J."/>
            <person name="Riley R."/>
            <person name="LaButti K."/>
            <person name="Andreopoulos B."/>
            <person name="Lipzen A."/>
            <person name="Chen C."/>
            <person name="Yanf M."/>
            <person name="Daum C."/>
            <person name="Ng V."/>
            <person name="Clum A."/>
            <person name="Steindorff A."/>
            <person name="Ohm R."/>
            <person name="Martin F."/>
            <person name="Silar P."/>
            <person name="Natvig D."/>
            <person name="Lalanne C."/>
            <person name="Gautier V."/>
            <person name="Ament-velasquez S.L."/>
            <person name="Kruys A."/>
            <person name="Hutchinson M.I."/>
            <person name="Powell A.J."/>
            <person name="Barry K."/>
            <person name="Miller A.N."/>
            <person name="Grigoriev I.V."/>
            <person name="Debuchy R."/>
            <person name="Gladieux P."/>
            <person name="Thoren M.H."/>
            <person name="Johannesson H."/>
        </authorList>
    </citation>
    <scope>NUCLEOTIDE SEQUENCE</scope>
    <source>
        <strain evidence="11">FGSC 1904</strain>
    </source>
</reference>
<keyword evidence="8 9" id="KW-0449">Lipoprotein</keyword>
<dbReference type="AlphaFoldDB" id="A0AAE0PCL6"/>
<sequence>MLIQSTLIALSATLAAAVKPLTVKNQFFVDPSDNIFQIVGVAYQPGGSAGYDAAHGKDPLSNGDICRRDAAILQLLGVNTIRVYNLNPDVNHDECASIFNAAGIYMILDVNSPQVAGSLQSWNPWESYYDTYVNRTFAVVEAFKNYDNTLAFFSGNEVINNLESSRDVPPYMRAVTRDIKNYVAKHCDRKIPVGYSAADVRDVLFDSFEYFTCAKDGKSDDPSRADIFALNSYSWCGKSDFQKSGYDVLVEGFKNTSVPIFYSEYGCNEVQPRPFTEVGAIYGEEFSSVFSGGVVYEYTQEENDYGLVKVNEKDQSVTLLKDFYTLKDQFAKLDWKKVQGVKSKKEGSAPKPPKCDSNLIQSEDFNGNFTLPNMPPNVDKILSKGVSPKPKGQLIDVSDFKVKYTVKNADGSVISNLAVKPLASDESNAPGTNDAKIQSSDSVVAPSGNSTSSDSDSDADSEDSDVDSKESGAAGSAAALTLPAMVMGAFAIFAGLL</sequence>
<comment type="similarity">
    <text evidence="2 9">Belongs to the glycosyl hydrolase 72 family.</text>
</comment>
<evidence type="ECO:0000256" key="3">
    <source>
        <dbReference type="ARBA" id="ARBA00022622"/>
    </source>
</evidence>
<dbReference type="GO" id="GO:0098552">
    <property type="term" value="C:side of membrane"/>
    <property type="evidence" value="ECO:0007669"/>
    <property type="project" value="UniProtKB-KW"/>
</dbReference>
<dbReference type="InterPro" id="IPR017853">
    <property type="entry name" value="GH"/>
</dbReference>
<feature type="signal peptide" evidence="9">
    <location>
        <begin position="1"/>
        <end position="17"/>
    </location>
</feature>
<name>A0AAE0PCL6_SORBR</name>
<feature type="compositionally biased region" description="Polar residues" evidence="10">
    <location>
        <begin position="425"/>
        <end position="442"/>
    </location>
</feature>
<feature type="region of interest" description="Disordered" evidence="10">
    <location>
        <begin position="425"/>
        <end position="474"/>
    </location>
</feature>
<dbReference type="SUPFAM" id="SSF51445">
    <property type="entry name" value="(Trans)glycosidases"/>
    <property type="match status" value="1"/>
</dbReference>
<dbReference type="InterPro" id="IPR004886">
    <property type="entry name" value="Glucanosyltransferase"/>
</dbReference>
<evidence type="ECO:0000313" key="12">
    <source>
        <dbReference type="Proteomes" id="UP001281003"/>
    </source>
</evidence>
<dbReference type="GO" id="GO:0031505">
    <property type="term" value="P:fungal-type cell wall organization"/>
    <property type="evidence" value="ECO:0007669"/>
    <property type="project" value="TreeGrafter"/>
</dbReference>
<evidence type="ECO:0000313" key="11">
    <source>
        <dbReference type="EMBL" id="KAK3397422.1"/>
    </source>
</evidence>
<organism evidence="11 12">
    <name type="scientific">Sordaria brevicollis</name>
    <dbReference type="NCBI Taxonomy" id="83679"/>
    <lineage>
        <taxon>Eukaryota</taxon>
        <taxon>Fungi</taxon>
        <taxon>Dikarya</taxon>
        <taxon>Ascomycota</taxon>
        <taxon>Pezizomycotina</taxon>
        <taxon>Sordariomycetes</taxon>
        <taxon>Sordariomycetidae</taxon>
        <taxon>Sordariales</taxon>
        <taxon>Sordariaceae</taxon>
        <taxon>Sordaria</taxon>
    </lineage>
</organism>
<accession>A0AAE0PCL6</accession>
<keyword evidence="3 9" id="KW-0336">GPI-anchor</keyword>
<keyword evidence="12" id="KW-1185">Reference proteome</keyword>
<dbReference type="GO" id="GO:0042124">
    <property type="term" value="F:1,3-beta-glucanosyltransferase activity"/>
    <property type="evidence" value="ECO:0007669"/>
    <property type="project" value="TreeGrafter"/>
</dbReference>
<keyword evidence="6 9" id="KW-0472">Membrane</keyword>
<dbReference type="FunFam" id="3.20.20.80:FF:000032">
    <property type="entry name" value="1,3-beta-glucanosyltransferase"/>
    <property type="match status" value="1"/>
</dbReference>
<protein>
    <recommendedName>
        <fullName evidence="9">1,3-beta-glucanosyltransferase</fullName>
        <ecNumber evidence="9">2.4.1.-</ecNumber>
    </recommendedName>
</protein>
<evidence type="ECO:0000256" key="7">
    <source>
        <dbReference type="ARBA" id="ARBA00023180"/>
    </source>
</evidence>
<comment type="caution">
    <text evidence="11">The sequence shown here is derived from an EMBL/GenBank/DDBJ whole genome shotgun (WGS) entry which is preliminary data.</text>
</comment>
<dbReference type="PANTHER" id="PTHR31468:SF4">
    <property type="entry name" value="1,3-BETA-GLUCANOSYLTRANSFERASE GAS3-RELATED"/>
    <property type="match status" value="1"/>
</dbReference>
<evidence type="ECO:0000256" key="6">
    <source>
        <dbReference type="ARBA" id="ARBA00023136"/>
    </source>
</evidence>
<evidence type="ECO:0000256" key="8">
    <source>
        <dbReference type="ARBA" id="ARBA00023288"/>
    </source>
</evidence>
<dbReference type="PANTHER" id="PTHR31468">
    <property type="entry name" value="1,3-BETA-GLUCANOSYLTRANSFERASE GAS1"/>
    <property type="match status" value="1"/>
</dbReference>
<keyword evidence="4 9" id="KW-0808">Transferase</keyword>
<dbReference type="GO" id="GO:0005886">
    <property type="term" value="C:plasma membrane"/>
    <property type="evidence" value="ECO:0007669"/>
    <property type="project" value="UniProtKB-SubCell"/>
</dbReference>
<comment type="subcellular location">
    <subcellularLocation>
        <location evidence="1 9">Cell membrane</location>
        <topology evidence="1 9">Lipid-anchor</topology>
        <topology evidence="1 9">GPI-anchor</topology>
    </subcellularLocation>
</comment>